<dbReference type="CDD" id="cd02440">
    <property type="entry name" value="AdoMet_MTases"/>
    <property type="match status" value="1"/>
</dbReference>
<comment type="pathway">
    <text evidence="5">Cofactor biosynthesis; ubiquinone biosynthesis.</text>
</comment>
<dbReference type="GO" id="GO:0046872">
    <property type="term" value="F:metal ion binding"/>
    <property type="evidence" value="ECO:0007669"/>
    <property type="project" value="UniProtKB-KW"/>
</dbReference>
<feature type="binding site" evidence="5">
    <location>
        <position position="204"/>
    </location>
    <ligand>
        <name>S-adenosyl-L-methionine</name>
        <dbReference type="ChEBI" id="CHEBI:59789"/>
    </ligand>
</feature>
<evidence type="ECO:0000256" key="1">
    <source>
        <dbReference type="ARBA" id="ARBA00022603"/>
    </source>
</evidence>
<feature type="binding site" evidence="5">
    <location>
        <position position="208"/>
    </location>
    <ligand>
        <name>Mg(2+)</name>
        <dbReference type="ChEBI" id="CHEBI:18420"/>
    </ligand>
</feature>
<keyword evidence="4 5" id="KW-0949">S-adenosyl-L-methionine</keyword>
<dbReference type="Proteomes" id="UP001203297">
    <property type="component" value="Unassembled WGS sequence"/>
</dbReference>
<dbReference type="EMBL" id="WTXG01000185">
    <property type="protein sequence ID" value="KAI0291039.1"/>
    <property type="molecule type" value="Genomic_DNA"/>
</dbReference>
<comment type="catalytic activity">
    <reaction evidence="5">
        <text>a 3-demethylubiquinol + S-adenosyl-L-methionine = a ubiquinol + S-adenosyl-L-homocysteine + H(+)</text>
        <dbReference type="Rhea" id="RHEA:44380"/>
        <dbReference type="Rhea" id="RHEA-COMP:9566"/>
        <dbReference type="Rhea" id="RHEA-COMP:10914"/>
        <dbReference type="ChEBI" id="CHEBI:15378"/>
        <dbReference type="ChEBI" id="CHEBI:17976"/>
        <dbReference type="ChEBI" id="CHEBI:57856"/>
        <dbReference type="ChEBI" id="CHEBI:59789"/>
        <dbReference type="ChEBI" id="CHEBI:84422"/>
        <dbReference type="EC" id="2.1.1.64"/>
    </reaction>
</comment>
<evidence type="ECO:0000256" key="6">
    <source>
        <dbReference type="SAM" id="MobiDB-lite"/>
    </source>
</evidence>
<comment type="subcellular location">
    <subcellularLocation>
        <location evidence="5">Mitochondrion inner membrane</location>
        <topology evidence="5">Peripheral membrane protein</topology>
        <orientation evidence="5">Matrix side</orientation>
    </subcellularLocation>
</comment>
<dbReference type="Gene3D" id="3.40.50.150">
    <property type="entry name" value="Vaccinia Virus protein VP39"/>
    <property type="match status" value="1"/>
</dbReference>
<comment type="cofactor">
    <cofactor evidence="5">
        <name>Mg(2+)</name>
        <dbReference type="ChEBI" id="CHEBI:18420"/>
    </cofactor>
</comment>
<feature type="binding site" evidence="5">
    <location>
        <position position="209"/>
    </location>
    <ligand>
        <name>Mg(2+)</name>
        <dbReference type="ChEBI" id="CHEBI:18420"/>
    </ligand>
</feature>
<keyword evidence="5" id="KW-0472">Membrane</keyword>
<dbReference type="EC" id="2.1.1.-" evidence="5"/>
<evidence type="ECO:0000256" key="5">
    <source>
        <dbReference type="HAMAP-Rule" id="MF_03190"/>
    </source>
</evidence>
<keyword evidence="5" id="KW-0460">Magnesium</keyword>
<name>A0AAD4QJ57_9AGAM</name>
<evidence type="ECO:0000256" key="4">
    <source>
        <dbReference type="ARBA" id="ARBA00022691"/>
    </source>
</evidence>
<keyword evidence="1 5" id="KW-0489">Methyltransferase</keyword>
<reference evidence="7" key="1">
    <citation type="journal article" date="2022" name="New Phytol.">
        <title>Evolutionary transition to the ectomycorrhizal habit in the genomes of a hyperdiverse lineage of mushroom-forming fungi.</title>
        <authorList>
            <person name="Looney B."/>
            <person name="Miyauchi S."/>
            <person name="Morin E."/>
            <person name="Drula E."/>
            <person name="Courty P.E."/>
            <person name="Kohler A."/>
            <person name="Kuo A."/>
            <person name="LaButti K."/>
            <person name="Pangilinan J."/>
            <person name="Lipzen A."/>
            <person name="Riley R."/>
            <person name="Andreopoulos W."/>
            <person name="He G."/>
            <person name="Johnson J."/>
            <person name="Nolan M."/>
            <person name="Tritt A."/>
            <person name="Barry K.W."/>
            <person name="Grigoriev I.V."/>
            <person name="Nagy L.G."/>
            <person name="Hibbett D."/>
            <person name="Henrissat B."/>
            <person name="Matheny P.B."/>
            <person name="Labbe J."/>
            <person name="Martin F.M."/>
        </authorList>
    </citation>
    <scope>NUCLEOTIDE SEQUENCE</scope>
    <source>
        <strain evidence="7">BPL690</strain>
    </source>
</reference>
<dbReference type="GO" id="GO:0032259">
    <property type="term" value="P:methylation"/>
    <property type="evidence" value="ECO:0007669"/>
    <property type="project" value="UniProtKB-KW"/>
</dbReference>
<feature type="binding site" evidence="5">
    <location>
        <position position="205"/>
    </location>
    <ligand>
        <name>Mg(2+)</name>
        <dbReference type="ChEBI" id="CHEBI:18420"/>
    </ligand>
</feature>
<dbReference type="SUPFAM" id="SSF53335">
    <property type="entry name" value="S-adenosyl-L-methionine-dependent methyltransferases"/>
    <property type="match status" value="1"/>
</dbReference>
<feature type="binding site" evidence="5">
    <location>
        <position position="94"/>
    </location>
    <ligand>
        <name>S-adenosyl-L-methionine</name>
        <dbReference type="ChEBI" id="CHEBI:59789"/>
    </ligand>
</feature>
<dbReference type="GO" id="GO:0061542">
    <property type="term" value="F:3-demethylubiquinol 3-O-methyltransferase activity"/>
    <property type="evidence" value="ECO:0007669"/>
    <property type="project" value="UniProtKB-UniRule"/>
</dbReference>
<dbReference type="GO" id="GO:0010420">
    <property type="term" value="F:polyprenyldihydroxybenzoate methyltransferase activity"/>
    <property type="evidence" value="ECO:0007669"/>
    <property type="project" value="UniProtKB-UniRule"/>
</dbReference>
<keyword evidence="8" id="KW-1185">Reference proteome</keyword>
<sequence>MPRPFLSDALPRNVRCAHSIIANLRAFANPNRYSSALHTAPPPPLPQNGTAHPHPHPRISTVNDEEIAHFSRLSKLWWDERGEFTLLHKMNPHRMRFIREKVLEVLREDDRNDDAVALRMRDSNRLLNGLDVLDVGCGGGILSESLARLGANTLAIDASAENIHIASQHAAADPGLSSLSFRHTSAETLLQEESKKRFDIVCSMEVVEHVNNPAAFLRSCAELVKPGGHLFLSTIARTPLSYLLTIVAAEKVFRLVEPGTHTFSKFINPDELIGFFTKPLNEGGRPWISRTYAYGLPTRVEAEVRGIVYVPWRGDWVLAPRATTPLSTQANYLFWIRRPKENV</sequence>
<dbReference type="InterPro" id="IPR029063">
    <property type="entry name" value="SAM-dependent_MTases_sf"/>
</dbReference>
<dbReference type="EC" id="2.1.1.64" evidence="5"/>
<dbReference type="HAMAP" id="MF_00472">
    <property type="entry name" value="UbiG"/>
    <property type="match status" value="1"/>
</dbReference>
<feature type="region of interest" description="Disordered" evidence="6">
    <location>
        <begin position="34"/>
        <end position="57"/>
    </location>
</feature>
<accession>A0AAD4QJ57</accession>
<dbReference type="InterPro" id="IPR010233">
    <property type="entry name" value="UbiG_MeTrfase"/>
</dbReference>
<keyword evidence="5" id="KW-0496">Mitochondrion</keyword>
<proteinExistence type="inferred from homology"/>
<evidence type="ECO:0000313" key="8">
    <source>
        <dbReference type="Proteomes" id="UP001203297"/>
    </source>
</evidence>
<dbReference type="EC" id="2.1.1.114" evidence="5"/>
<feature type="binding site" evidence="5">
    <location>
        <position position="136"/>
    </location>
    <ligand>
        <name>S-adenosyl-L-methionine</name>
        <dbReference type="ChEBI" id="CHEBI:59789"/>
    </ligand>
</feature>
<dbReference type="PANTHER" id="PTHR43464">
    <property type="entry name" value="METHYLTRANSFERASE"/>
    <property type="match status" value="1"/>
</dbReference>
<comment type="subunit">
    <text evidence="5">Component of a multi-subunit COQ enzyme complex, composed of at least COQ3, COQ4, COQ5, COQ6, COQ7 and COQ9.</text>
</comment>
<keyword evidence="5" id="KW-0999">Mitochondrion inner membrane</keyword>
<evidence type="ECO:0000256" key="3">
    <source>
        <dbReference type="ARBA" id="ARBA00022688"/>
    </source>
</evidence>
<organism evidence="7 8">
    <name type="scientific">Multifurca ochricompacta</name>
    <dbReference type="NCBI Taxonomy" id="376703"/>
    <lineage>
        <taxon>Eukaryota</taxon>
        <taxon>Fungi</taxon>
        <taxon>Dikarya</taxon>
        <taxon>Basidiomycota</taxon>
        <taxon>Agaricomycotina</taxon>
        <taxon>Agaricomycetes</taxon>
        <taxon>Russulales</taxon>
        <taxon>Russulaceae</taxon>
        <taxon>Multifurca</taxon>
    </lineage>
</organism>
<gene>
    <name evidence="5" type="primary">COQ3</name>
    <name evidence="7" type="ORF">B0F90DRAFT_1781251</name>
</gene>
<comment type="catalytic activity">
    <reaction evidence="5">
        <text>a 3,4-dihydroxy-5-(all-trans-polyprenyl)benzoate + S-adenosyl-L-methionine = a 4-hydroxy-3-methoxy-5-(all-trans-polyprenyl)benzoate + S-adenosyl-L-homocysteine + H(+)</text>
        <dbReference type="Rhea" id="RHEA:44452"/>
        <dbReference type="Rhea" id="RHEA-COMP:10930"/>
        <dbReference type="Rhea" id="RHEA-COMP:10931"/>
        <dbReference type="ChEBI" id="CHEBI:15378"/>
        <dbReference type="ChEBI" id="CHEBI:57856"/>
        <dbReference type="ChEBI" id="CHEBI:59789"/>
        <dbReference type="ChEBI" id="CHEBI:64694"/>
        <dbReference type="ChEBI" id="CHEBI:84443"/>
        <dbReference type="EC" id="2.1.1.114"/>
    </reaction>
</comment>
<dbReference type="GO" id="GO:0031314">
    <property type="term" value="C:extrinsic component of mitochondrial inner membrane"/>
    <property type="evidence" value="ECO:0007669"/>
    <property type="project" value="UniProtKB-UniRule"/>
</dbReference>
<comment type="catalytic activity">
    <reaction evidence="5">
        <text>a 3-demethylubiquinone + S-adenosyl-L-methionine = a ubiquinone + S-adenosyl-L-homocysteine</text>
        <dbReference type="Rhea" id="RHEA:81215"/>
        <dbReference type="Rhea" id="RHEA-COMP:9565"/>
        <dbReference type="Rhea" id="RHEA-COMP:19654"/>
        <dbReference type="ChEBI" id="CHEBI:16389"/>
        <dbReference type="ChEBI" id="CHEBI:57856"/>
        <dbReference type="ChEBI" id="CHEBI:59789"/>
        <dbReference type="ChEBI" id="CHEBI:231825"/>
    </reaction>
</comment>
<feature type="binding site" evidence="5">
    <location>
        <position position="157"/>
    </location>
    <ligand>
        <name>S-adenosyl-L-methionine</name>
        <dbReference type="ChEBI" id="CHEBI:59789"/>
    </ligand>
</feature>
<dbReference type="NCBIfam" id="TIGR01983">
    <property type="entry name" value="UbiG"/>
    <property type="match status" value="1"/>
</dbReference>
<keyword evidence="3 5" id="KW-0831">Ubiquinone biosynthesis</keyword>
<protein>
    <recommendedName>
        <fullName evidence="5">Ubiquinone biosynthesis O-methyltransferase, mitochondrial</fullName>
    </recommendedName>
    <alternativeName>
        <fullName evidence="5">3-demethylubiquinol 3-O-methyltransferase</fullName>
        <ecNumber evidence="5">2.1.1.64</ecNumber>
    </alternativeName>
    <alternativeName>
        <fullName evidence="5">3-demethylubiquinone 3-O-methyltransferase</fullName>
        <ecNumber evidence="5">2.1.1.-</ecNumber>
    </alternativeName>
    <alternativeName>
        <fullName evidence="5">Polyprenyldihydroxybenzoate methyltransferase</fullName>
        <ecNumber evidence="5">2.1.1.114</ecNumber>
    </alternativeName>
</protein>
<dbReference type="PANTHER" id="PTHR43464:SF19">
    <property type="entry name" value="UBIQUINONE BIOSYNTHESIS O-METHYLTRANSFERASE, MITOCHONDRIAL"/>
    <property type="match status" value="1"/>
</dbReference>
<keyword evidence="2 5" id="KW-0808">Transferase</keyword>
<evidence type="ECO:0000313" key="7">
    <source>
        <dbReference type="EMBL" id="KAI0291039.1"/>
    </source>
</evidence>
<comment type="function">
    <text evidence="5">O-methyltransferase required for two non-consecutive steps during ubiquinone biosynthesis. Catalyzes the 2 O-methylation of 3,4-dihydroxy-5-(all-trans-polyprenyl)benzoic acid into 4-hydroxy-3-methoxy-5-(all-trans-polyprenyl)benzoic acid. Also catalyzes the last step of ubiquinone biosynthesis by mediating methylation of 3-demethylubiquinone into ubiquinone. Also able to mediate the methylation of 3-demethylubiquinol into ubiquinol.</text>
</comment>
<keyword evidence="5" id="KW-0479">Metal-binding</keyword>
<evidence type="ECO:0000256" key="2">
    <source>
        <dbReference type="ARBA" id="ARBA00022679"/>
    </source>
</evidence>
<dbReference type="Pfam" id="PF13489">
    <property type="entry name" value="Methyltransf_23"/>
    <property type="match status" value="1"/>
</dbReference>
<comment type="similarity">
    <text evidence="5">Belongs to the class I-like SAM-binding methyltransferase superfamily. UbiG/COQ3 family.</text>
</comment>
<dbReference type="AlphaFoldDB" id="A0AAD4QJ57"/>
<comment type="caution">
    <text evidence="7">The sequence shown here is derived from an EMBL/GenBank/DDBJ whole genome shotgun (WGS) entry which is preliminary data.</text>
</comment>